<evidence type="ECO:0000313" key="6">
    <source>
        <dbReference type="EMBL" id="ADY60925.1"/>
    </source>
</evidence>
<feature type="signal peptide" evidence="4">
    <location>
        <begin position="1"/>
        <end position="27"/>
    </location>
</feature>
<name>F0SL42_RUBBR</name>
<organism evidence="6 7">
    <name type="scientific">Rubinisphaera brasiliensis (strain ATCC 49424 / DSM 5305 / JCM 21570 / IAM 15109 / NBRC 103401 / IFAM 1448)</name>
    <name type="common">Planctomyces brasiliensis</name>
    <dbReference type="NCBI Taxonomy" id="756272"/>
    <lineage>
        <taxon>Bacteria</taxon>
        <taxon>Pseudomonadati</taxon>
        <taxon>Planctomycetota</taxon>
        <taxon>Planctomycetia</taxon>
        <taxon>Planctomycetales</taxon>
        <taxon>Planctomycetaceae</taxon>
        <taxon>Rubinisphaera</taxon>
    </lineage>
</organism>
<reference evidence="7" key="1">
    <citation type="submission" date="2011-02" db="EMBL/GenBank/DDBJ databases">
        <title>The complete genome of Planctomyces brasiliensis DSM 5305.</title>
        <authorList>
            <person name="Lucas S."/>
            <person name="Copeland A."/>
            <person name="Lapidus A."/>
            <person name="Bruce D."/>
            <person name="Goodwin L."/>
            <person name="Pitluck S."/>
            <person name="Kyrpides N."/>
            <person name="Mavromatis K."/>
            <person name="Pagani I."/>
            <person name="Ivanova N."/>
            <person name="Ovchinnikova G."/>
            <person name="Lu M."/>
            <person name="Detter J.C."/>
            <person name="Han C."/>
            <person name="Land M."/>
            <person name="Hauser L."/>
            <person name="Markowitz V."/>
            <person name="Cheng J.-F."/>
            <person name="Hugenholtz P."/>
            <person name="Woyke T."/>
            <person name="Wu D."/>
            <person name="Tindall B."/>
            <person name="Pomrenke H.G."/>
            <person name="Brambilla E."/>
            <person name="Klenk H.-P."/>
            <person name="Eisen J.A."/>
        </authorList>
    </citation>
    <scope>NUCLEOTIDE SEQUENCE [LARGE SCALE GENOMIC DNA]</scope>
    <source>
        <strain evidence="7">ATCC 49424 / DSM 5305 / JCM 21570 / NBRC 103401 / IFAM 1448</strain>
    </source>
</reference>
<dbReference type="STRING" id="756272.Plabr_3328"/>
<dbReference type="AlphaFoldDB" id="F0SL42"/>
<feature type="domain" description="Cytochrome c" evidence="5">
    <location>
        <begin position="472"/>
        <end position="681"/>
    </location>
</feature>
<dbReference type="SUPFAM" id="SSF49373">
    <property type="entry name" value="Invasin/intimin cell-adhesion fragments"/>
    <property type="match status" value="1"/>
</dbReference>
<evidence type="ECO:0000259" key="5">
    <source>
        <dbReference type="PROSITE" id="PS51007"/>
    </source>
</evidence>
<dbReference type="HOGENOM" id="CLU_005632_0_0_0"/>
<feature type="chain" id="PRO_5003256432" description="Cytochrome c domain-containing protein" evidence="4">
    <location>
        <begin position="28"/>
        <end position="815"/>
    </location>
</feature>
<dbReference type="GO" id="GO:0020037">
    <property type="term" value="F:heme binding"/>
    <property type="evidence" value="ECO:0007669"/>
    <property type="project" value="InterPro"/>
</dbReference>
<dbReference type="Proteomes" id="UP000006860">
    <property type="component" value="Chromosome"/>
</dbReference>
<evidence type="ECO:0000256" key="2">
    <source>
        <dbReference type="ARBA" id="ARBA00023004"/>
    </source>
</evidence>
<accession>F0SL42</accession>
<dbReference type="GO" id="GO:0046872">
    <property type="term" value="F:metal ion binding"/>
    <property type="evidence" value="ECO:0007669"/>
    <property type="project" value="UniProtKB-KW"/>
</dbReference>
<keyword evidence="1 3" id="KW-0479">Metal-binding</keyword>
<evidence type="ECO:0000256" key="4">
    <source>
        <dbReference type="SAM" id="SignalP"/>
    </source>
</evidence>
<dbReference type="InterPro" id="IPR022655">
    <property type="entry name" value="DUF1553"/>
</dbReference>
<keyword evidence="3" id="KW-0349">Heme</keyword>
<keyword evidence="7" id="KW-1185">Reference proteome</keyword>
<dbReference type="PANTHER" id="PTHR35889:SF3">
    <property type="entry name" value="F-BOX DOMAIN-CONTAINING PROTEIN"/>
    <property type="match status" value="1"/>
</dbReference>
<dbReference type="Pfam" id="PF07583">
    <property type="entry name" value="PSCyt2"/>
    <property type="match status" value="1"/>
</dbReference>
<evidence type="ECO:0000256" key="3">
    <source>
        <dbReference type="PROSITE-ProRule" id="PRU00433"/>
    </source>
</evidence>
<dbReference type="Gene3D" id="2.60.40.1080">
    <property type="match status" value="2"/>
</dbReference>
<protein>
    <recommendedName>
        <fullName evidence="5">Cytochrome c domain-containing protein</fullName>
    </recommendedName>
</protein>
<evidence type="ECO:0000256" key="1">
    <source>
        <dbReference type="ARBA" id="ARBA00022723"/>
    </source>
</evidence>
<dbReference type="KEGG" id="pbs:Plabr_3328"/>
<dbReference type="Pfam" id="PF07587">
    <property type="entry name" value="PSD1"/>
    <property type="match status" value="1"/>
</dbReference>
<dbReference type="EMBL" id="CP002546">
    <property type="protein sequence ID" value="ADY60925.1"/>
    <property type="molecule type" value="Genomic_DNA"/>
</dbReference>
<sequence>MSWNRHRPYFAVAMLAMAMLSGSSATAADRTLSEISVYPPEVSLKTAKSRQTLVVQARYADGVTEDVTAQAEFQLPDSQCVKLDGTTLLPNKDGEGQLVCNYQGKTASIPVKVAEATTPRPVSFHLDVMPVFMRAGCNTGSCHGAARGKDGFMLSLFGYDPKGDHQRITREQLGRRINLAVPEKSMLIQKGAGQVPHTGGKCFDVDSIYYRDLVEWVSNRCPQDPDDVPYCTDLKLYPEQAVLDGAGATQQLTAIAFYSDGTQRDVTDLAIFQSNNDNSAEVDPKSGLVTAGKRGEAFVMARFATETVGSQFIVLPKGLVYEPSQEKPVNYVDELVMNKLIKLRMNPSEVCTDEVFIRRIYIDMVGMVPTPEEYRAFVADTDPDKRAKLIDKLLEQKEFTEMWVSKWAEWLMMRSSNQVSYKSILLYYNWLSERIADNTPLNEMVIELLTKSGGTFSEPATNFYEVERDTLKVAENVAQVFMGMRIQCAQCHNHPFDRWTQNDYYNFAAFFSQIGRKQAEDPRESIIYNRGGGEVKHPVTNQNATPIFLGGRQPDVRGKDRREVLAKWLASPENPYFAENFVNRIWQHFMGTGIIDPVDDIRVSNPPTNPALLKELARRFTESGYDYRALIRDICNSNTYQRSTIRNESNATDETNFAHQNSRRIKAESMLDIISQVTNTKDKFRGLPLGSRAVQISDGVTSNYFLTTFGRATRETVCSCEVKMDPSLSQALHLLNGDTVNRKIGQGGVLKQYAEQKLPADEVITDLYVRCLSRSPKEEELAKLRPLFAEGNDYNHACEDVFWALLNSREFIFNH</sequence>
<dbReference type="eggNOG" id="COG5492">
    <property type="taxonomic scope" value="Bacteria"/>
</dbReference>
<dbReference type="PANTHER" id="PTHR35889">
    <property type="entry name" value="CYCLOINULO-OLIGOSACCHARIDE FRUCTANOTRANSFERASE-RELATED"/>
    <property type="match status" value="1"/>
</dbReference>
<proteinExistence type="predicted"/>
<evidence type="ECO:0000313" key="7">
    <source>
        <dbReference type="Proteomes" id="UP000006860"/>
    </source>
</evidence>
<dbReference type="InterPro" id="IPR011444">
    <property type="entry name" value="DUF1549"/>
</dbReference>
<keyword evidence="4" id="KW-0732">Signal</keyword>
<dbReference type="RefSeq" id="WP_013629645.1">
    <property type="nucleotide sequence ID" value="NC_015174.1"/>
</dbReference>
<dbReference type="InterPro" id="IPR008964">
    <property type="entry name" value="Invasin/intimin_cell_adhesion"/>
</dbReference>
<gene>
    <name evidence="6" type="ordered locus">Plabr_3328</name>
</gene>
<dbReference type="InterPro" id="IPR009056">
    <property type="entry name" value="Cyt_c-like_dom"/>
</dbReference>
<keyword evidence="2 3" id="KW-0408">Iron</keyword>
<dbReference type="GO" id="GO:0009055">
    <property type="term" value="F:electron transfer activity"/>
    <property type="evidence" value="ECO:0007669"/>
    <property type="project" value="InterPro"/>
</dbReference>
<dbReference type="PROSITE" id="PS51007">
    <property type="entry name" value="CYTC"/>
    <property type="match status" value="1"/>
</dbReference>